<reference evidence="5 6" key="1">
    <citation type="journal article" date="2018" name="Nat. Ecol. Evol.">
        <title>Shark genomes provide insights into elasmobranch evolution and the origin of vertebrates.</title>
        <authorList>
            <person name="Hara Y"/>
            <person name="Yamaguchi K"/>
            <person name="Onimaru K"/>
            <person name="Kadota M"/>
            <person name="Koyanagi M"/>
            <person name="Keeley SD"/>
            <person name="Tatsumi K"/>
            <person name="Tanaka K"/>
            <person name="Motone F"/>
            <person name="Kageyama Y"/>
            <person name="Nozu R"/>
            <person name="Adachi N"/>
            <person name="Nishimura O"/>
            <person name="Nakagawa R"/>
            <person name="Tanegashima C"/>
            <person name="Kiyatake I"/>
            <person name="Matsumoto R"/>
            <person name="Murakumo K"/>
            <person name="Nishida K"/>
            <person name="Terakita A"/>
            <person name="Kuratani S"/>
            <person name="Sato K"/>
            <person name="Hyodo S Kuraku.S."/>
        </authorList>
    </citation>
    <scope>NUCLEOTIDE SEQUENCE [LARGE SCALE GENOMIC DNA]</scope>
</reference>
<dbReference type="SUPFAM" id="SSF48726">
    <property type="entry name" value="Immunoglobulin"/>
    <property type="match status" value="1"/>
</dbReference>
<dbReference type="AlphaFoldDB" id="A0A401T5B8"/>
<feature type="signal peptide" evidence="3">
    <location>
        <begin position="1"/>
        <end position="22"/>
    </location>
</feature>
<keyword evidence="2" id="KW-0812">Transmembrane</keyword>
<dbReference type="OMA" id="TITCPFE"/>
<protein>
    <recommendedName>
        <fullName evidence="4">CD3 gamma/delta subunit Ig-like domain-containing protein</fullName>
    </recommendedName>
</protein>
<evidence type="ECO:0000256" key="2">
    <source>
        <dbReference type="SAM" id="Phobius"/>
    </source>
</evidence>
<feature type="compositionally biased region" description="Polar residues" evidence="1">
    <location>
        <begin position="141"/>
        <end position="150"/>
    </location>
</feature>
<keyword evidence="2" id="KW-1133">Transmembrane helix</keyword>
<accession>A0A401T5B8</accession>
<keyword evidence="2" id="KW-0472">Membrane</keyword>
<evidence type="ECO:0000313" key="5">
    <source>
        <dbReference type="EMBL" id="GCC37784.1"/>
    </source>
</evidence>
<feature type="chain" id="PRO_5019161439" description="CD3 gamma/delta subunit Ig-like domain-containing protein" evidence="3">
    <location>
        <begin position="23"/>
        <end position="171"/>
    </location>
</feature>
<dbReference type="STRING" id="137246.A0A401T5B8"/>
<evidence type="ECO:0000256" key="1">
    <source>
        <dbReference type="SAM" id="MobiDB-lite"/>
    </source>
</evidence>
<feature type="region of interest" description="Disordered" evidence="1">
    <location>
        <begin position="128"/>
        <end position="171"/>
    </location>
</feature>
<evidence type="ECO:0000259" key="4">
    <source>
        <dbReference type="Pfam" id="PF16680"/>
    </source>
</evidence>
<organism evidence="5 6">
    <name type="scientific">Chiloscyllium punctatum</name>
    <name type="common">Brownbanded bambooshark</name>
    <name type="synonym">Hemiscyllium punctatum</name>
    <dbReference type="NCBI Taxonomy" id="137246"/>
    <lineage>
        <taxon>Eukaryota</taxon>
        <taxon>Metazoa</taxon>
        <taxon>Chordata</taxon>
        <taxon>Craniata</taxon>
        <taxon>Vertebrata</taxon>
        <taxon>Chondrichthyes</taxon>
        <taxon>Elasmobranchii</taxon>
        <taxon>Galeomorphii</taxon>
        <taxon>Galeoidea</taxon>
        <taxon>Orectolobiformes</taxon>
        <taxon>Hemiscylliidae</taxon>
        <taxon>Chiloscyllium</taxon>
    </lineage>
</organism>
<dbReference type="GO" id="GO:0007166">
    <property type="term" value="P:cell surface receptor signaling pathway"/>
    <property type="evidence" value="ECO:0007669"/>
    <property type="project" value="TreeGrafter"/>
</dbReference>
<dbReference type="InterPro" id="IPR036179">
    <property type="entry name" value="Ig-like_dom_sf"/>
</dbReference>
<dbReference type="InterPro" id="IPR032052">
    <property type="entry name" value="Ig_4"/>
</dbReference>
<dbReference type="GO" id="GO:0045059">
    <property type="term" value="P:positive thymic T cell selection"/>
    <property type="evidence" value="ECO:0007669"/>
    <property type="project" value="TreeGrafter"/>
</dbReference>
<dbReference type="InterPro" id="IPR013783">
    <property type="entry name" value="Ig-like_fold"/>
</dbReference>
<feature type="transmembrane region" description="Helical" evidence="2">
    <location>
        <begin position="91"/>
        <end position="118"/>
    </location>
</feature>
<dbReference type="PANTHER" id="PTHR10570">
    <property type="entry name" value="T-CELL SURFACE GLYCOPROTEIN CD3 GAMMA CHAIN / DELTA CHAIN"/>
    <property type="match status" value="1"/>
</dbReference>
<dbReference type="Pfam" id="PF16680">
    <property type="entry name" value="Ig_4"/>
    <property type="match status" value="1"/>
</dbReference>
<dbReference type="InterPro" id="IPR015484">
    <property type="entry name" value="CD3_esu/gsu/dsu"/>
</dbReference>
<feature type="domain" description="CD3 gamma/delta subunit Ig-like" evidence="4">
    <location>
        <begin position="24"/>
        <end position="91"/>
    </location>
</feature>
<sequence>MLQVSTTFLTETLLLLIDSVTVNENSVTLTCPLDEPVSWYEGTSTSELGKEKSHTLSANNGISKGYFRCEANNKKSYFYVNVRVCGDCIDLGMGTVIGIICGDLLFTLLVVMGVYCFAKKRGGHSKEFRHPQFEPMETPGGRSTNTPASHEQSHYAPIKSGQRDVYDKLQR</sequence>
<dbReference type="Gene3D" id="2.60.40.10">
    <property type="entry name" value="Immunoglobulins"/>
    <property type="match status" value="1"/>
</dbReference>
<evidence type="ECO:0000313" key="6">
    <source>
        <dbReference type="Proteomes" id="UP000287033"/>
    </source>
</evidence>
<gene>
    <name evidence="5" type="ORF">chiPu_0016291</name>
</gene>
<dbReference type="GO" id="GO:0004888">
    <property type="term" value="F:transmembrane signaling receptor activity"/>
    <property type="evidence" value="ECO:0007669"/>
    <property type="project" value="TreeGrafter"/>
</dbReference>
<evidence type="ECO:0000256" key="3">
    <source>
        <dbReference type="SAM" id="SignalP"/>
    </source>
</evidence>
<dbReference type="EMBL" id="BEZZ01001055">
    <property type="protein sequence ID" value="GCC37784.1"/>
    <property type="molecule type" value="Genomic_DNA"/>
</dbReference>
<dbReference type="GO" id="GO:0009897">
    <property type="term" value="C:external side of plasma membrane"/>
    <property type="evidence" value="ECO:0007669"/>
    <property type="project" value="TreeGrafter"/>
</dbReference>
<dbReference type="Proteomes" id="UP000287033">
    <property type="component" value="Unassembled WGS sequence"/>
</dbReference>
<feature type="compositionally biased region" description="Basic and acidic residues" evidence="1">
    <location>
        <begin position="161"/>
        <end position="171"/>
    </location>
</feature>
<name>A0A401T5B8_CHIPU</name>
<dbReference type="OrthoDB" id="9947847at2759"/>
<keyword evidence="3" id="KW-0732">Signal</keyword>
<proteinExistence type="predicted"/>
<keyword evidence="6" id="KW-1185">Reference proteome</keyword>
<comment type="caution">
    <text evidence="5">The sequence shown here is derived from an EMBL/GenBank/DDBJ whole genome shotgun (WGS) entry which is preliminary data.</text>
</comment>
<dbReference type="GO" id="GO:0042105">
    <property type="term" value="C:alpha-beta T cell receptor complex"/>
    <property type="evidence" value="ECO:0007669"/>
    <property type="project" value="TreeGrafter"/>
</dbReference>